<evidence type="ECO:0000256" key="7">
    <source>
        <dbReference type="ARBA" id="ARBA00023102"/>
    </source>
</evidence>
<dbReference type="Proteomes" id="UP001597301">
    <property type="component" value="Unassembled WGS sequence"/>
</dbReference>
<evidence type="ECO:0000259" key="10">
    <source>
        <dbReference type="Pfam" id="PF00155"/>
    </source>
</evidence>
<evidence type="ECO:0000256" key="1">
    <source>
        <dbReference type="ARBA" id="ARBA00001933"/>
    </source>
</evidence>
<dbReference type="PROSITE" id="PS00599">
    <property type="entry name" value="AA_TRANSFER_CLASS_2"/>
    <property type="match status" value="1"/>
</dbReference>
<keyword evidence="12" id="KW-1185">Reference proteome</keyword>
<dbReference type="InterPro" id="IPR015424">
    <property type="entry name" value="PyrdxlP-dep_Trfase"/>
</dbReference>
<accession>A0ABW4KIW7</accession>
<evidence type="ECO:0000256" key="8">
    <source>
        <dbReference type="ARBA" id="ARBA00047481"/>
    </source>
</evidence>
<evidence type="ECO:0000256" key="9">
    <source>
        <dbReference type="HAMAP-Rule" id="MF_01023"/>
    </source>
</evidence>
<dbReference type="EC" id="2.6.1.9" evidence="9"/>
<evidence type="ECO:0000256" key="5">
    <source>
        <dbReference type="ARBA" id="ARBA00022679"/>
    </source>
</evidence>
<keyword evidence="4 9" id="KW-0032">Aminotransferase</keyword>
<protein>
    <recommendedName>
        <fullName evidence="9">Histidinol-phosphate aminotransferase</fullName>
        <ecNumber evidence="9">2.6.1.9</ecNumber>
    </recommendedName>
    <alternativeName>
        <fullName evidence="9">Imidazole acetol-phosphate transaminase</fullName>
    </alternativeName>
</protein>
<dbReference type="InterPro" id="IPR050106">
    <property type="entry name" value="HistidinolP_aminotransfase"/>
</dbReference>
<evidence type="ECO:0000256" key="4">
    <source>
        <dbReference type="ARBA" id="ARBA00022576"/>
    </source>
</evidence>
<dbReference type="EMBL" id="JBHUEO010000028">
    <property type="protein sequence ID" value="MFD1707196.1"/>
    <property type="molecule type" value="Genomic_DNA"/>
</dbReference>
<comment type="similarity">
    <text evidence="9">Belongs to the class-II pyridoxal-phosphate-dependent aminotransferase family. Histidinol-phosphate aminotransferase subfamily.</text>
</comment>
<dbReference type="PANTHER" id="PTHR43643">
    <property type="entry name" value="HISTIDINOL-PHOSPHATE AMINOTRANSFERASE 2"/>
    <property type="match status" value="1"/>
</dbReference>
<dbReference type="InterPro" id="IPR005861">
    <property type="entry name" value="HisP_aminotrans"/>
</dbReference>
<sequence>MKVRPQLLSLNAYAPGKSSEEVRREYGLDQIVKLASNENPYGSSSLVREAISNIKDFAVYPDGAAAELRKKVAQYVGVNENQLIFSSGLDEMIQIISRALLDEHSNVVLSAGSFSQYRHNAVVQNAEIREVPLKNGRFDLTAMAEQMDEKTQLVWICNPNNPTGTYVTDKELDAFLQVVPPHVLVAMDEAYYEYVTADDYPDTIPLLDRYENLIVMRTFSKAFGLAAFRIGYAIGAPSFIQQLEVVRLPFNTSVLAQTAAVAALKDIDFVESSAAANSRELQKYYEFCRLHNIDFYPSQANFIFMSFPGKKSEAIFQYLLERGYTVRPFPNGIRVTVGTEEQNKELFNILEKMVLVTN</sequence>
<evidence type="ECO:0000256" key="3">
    <source>
        <dbReference type="ARBA" id="ARBA00011738"/>
    </source>
</evidence>
<proteinExistence type="inferred from homology"/>
<dbReference type="PANTHER" id="PTHR43643:SF3">
    <property type="entry name" value="HISTIDINOL-PHOSPHATE AMINOTRANSFERASE"/>
    <property type="match status" value="1"/>
</dbReference>
<organism evidence="11 12">
    <name type="scientific">Siminovitchia sediminis</name>
    <dbReference type="NCBI Taxonomy" id="1274353"/>
    <lineage>
        <taxon>Bacteria</taxon>
        <taxon>Bacillati</taxon>
        <taxon>Bacillota</taxon>
        <taxon>Bacilli</taxon>
        <taxon>Bacillales</taxon>
        <taxon>Bacillaceae</taxon>
        <taxon>Siminovitchia</taxon>
    </lineage>
</organism>
<dbReference type="InterPro" id="IPR015422">
    <property type="entry name" value="PyrdxlP-dep_Trfase_small"/>
</dbReference>
<comment type="caution">
    <text evidence="11">The sequence shown here is derived from an EMBL/GenBank/DDBJ whole genome shotgun (WGS) entry which is preliminary data.</text>
</comment>
<evidence type="ECO:0000256" key="6">
    <source>
        <dbReference type="ARBA" id="ARBA00022898"/>
    </source>
</evidence>
<name>A0ABW4KIW7_9BACI</name>
<comment type="pathway">
    <text evidence="2 9">Amino-acid biosynthesis; L-histidine biosynthesis; L-histidine from 5-phospho-alpha-D-ribose 1-diphosphate: step 7/9.</text>
</comment>
<evidence type="ECO:0000313" key="12">
    <source>
        <dbReference type="Proteomes" id="UP001597301"/>
    </source>
</evidence>
<dbReference type="Gene3D" id="3.40.640.10">
    <property type="entry name" value="Type I PLP-dependent aspartate aminotransferase-like (Major domain)"/>
    <property type="match status" value="1"/>
</dbReference>
<evidence type="ECO:0000313" key="11">
    <source>
        <dbReference type="EMBL" id="MFD1707196.1"/>
    </source>
</evidence>
<dbReference type="Gene3D" id="3.90.1150.10">
    <property type="entry name" value="Aspartate Aminotransferase, domain 1"/>
    <property type="match status" value="1"/>
</dbReference>
<dbReference type="HAMAP" id="MF_01023">
    <property type="entry name" value="HisC_aminotrans_2"/>
    <property type="match status" value="1"/>
</dbReference>
<keyword evidence="5 9" id="KW-0808">Transferase</keyword>
<dbReference type="CDD" id="cd00609">
    <property type="entry name" value="AAT_like"/>
    <property type="match status" value="1"/>
</dbReference>
<reference evidence="12" key="1">
    <citation type="journal article" date="2019" name="Int. J. Syst. Evol. Microbiol.">
        <title>The Global Catalogue of Microorganisms (GCM) 10K type strain sequencing project: providing services to taxonomists for standard genome sequencing and annotation.</title>
        <authorList>
            <consortium name="The Broad Institute Genomics Platform"/>
            <consortium name="The Broad Institute Genome Sequencing Center for Infectious Disease"/>
            <person name="Wu L."/>
            <person name="Ma J."/>
        </authorList>
    </citation>
    <scope>NUCLEOTIDE SEQUENCE [LARGE SCALE GENOMIC DNA]</scope>
    <source>
        <strain evidence="12">CGMCC 1.12295</strain>
    </source>
</reference>
<gene>
    <name evidence="9 11" type="primary">hisC</name>
    <name evidence="11" type="ORF">ACFSCZ_10675</name>
</gene>
<dbReference type="InterPro" id="IPR001917">
    <property type="entry name" value="Aminotrans_II_pyridoxalP_BS"/>
</dbReference>
<evidence type="ECO:0000256" key="2">
    <source>
        <dbReference type="ARBA" id="ARBA00005011"/>
    </source>
</evidence>
<dbReference type="SUPFAM" id="SSF53383">
    <property type="entry name" value="PLP-dependent transferases"/>
    <property type="match status" value="1"/>
</dbReference>
<dbReference type="GO" id="GO:0004400">
    <property type="term" value="F:histidinol-phosphate transaminase activity"/>
    <property type="evidence" value="ECO:0007669"/>
    <property type="project" value="UniProtKB-EC"/>
</dbReference>
<dbReference type="InterPro" id="IPR015421">
    <property type="entry name" value="PyrdxlP-dep_Trfase_major"/>
</dbReference>
<dbReference type="RefSeq" id="WP_380773938.1">
    <property type="nucleotide sequence ID" value="NZ_JBHUEO010000028.1"/>
</dbReference>
<dbReference type="NCBIfam" id="TIGR01141">
    <property type="entry name" value="hisC"/>
    <property type="match status" value="1"/>
</dbReference>
<comment type="cofactor">
    <cofactor evidence="1 9">
        <name>pyridoxal 5'-phosphate</name>
        <dbReference type="ChEBI" id="CHEBI:597326"/>
    </cofactor>
</comment>
<keyword evidence="9" id="KW-0028">Amino-acid biosynthesis</keyword>
<dbReference type="InterPro" id="IPR004839">
    <property type="entry name" value="Aminotransferase_I/II_large"/>
</dbReference>
<dbReference type="Pfam" id="PF00155">
    <property type="entry name" value="Aminotran_1_2"/>
    <property type="match status" value="1"/>
</dbReference>
<comment type="subunit">
    <text evidence="3 9">Homodimer.</text>
</comment>
<keyword evidence="7 9" id="KW-0368">Histidine biosynthesis</keyword>
<comment type="catalytic activity">
    <reaction evidence="8 9">
        <text>L-histidinol phosphate + 2-oxoglutarate = 3-(imidazol-4-yl)-2-oxopropyl phosphate + L-glutamate</text>
        <dbReference type="Rhea" id="RHEA:23744"/>
        <dbReference type="ChEBI" id="CHEBI:16810"/>
        <dbReference type="ChEBI" id="CHEBI:29985"/>
        <dbReference type="ChEBI" id="CHEBI:57766"/>
        <dbReference type="ChEBI" id="CHEBI:57980"/>
        <dbReference type="EC" id="2.6.1.9"/>
    </reaction>
</comment>
<feature type="modified residue" description="N6-(pyridoxal phosphate)lysine" evidence="9">
    <location>
        <position position="221"/>
    </location>
</feature>
<keyword evidence="6 9" id="KW-0663">Pyridoxal phosphate</keyword>
<feature type="domain" description="Aminotransferase class I/classII large" evidence="10">
    <location>
        <begin position="30"/>
        <end position="348"/>
    </location>
</feature>